<sequence length="100" mass="11045">MVVESVFSRLLAELDDKFAGLDHCINKLHEIVKCFVKSREGGSAVVIGPKSSGKRSIISKVVMDYADDMEVLFIDGLILTNDTEALKIFDSSESKSVLFF</sequence>
<evidence type="ECO:0000313" key="3">
    <source>
        <dbReference type="WBParaSite" id="BPAG_0000618601-mRNA-1"/>
    </source>
</evidence>
<evidence type="ECO:0000313" key="2">
    <source>
        <dbReference type="Proteomes" id="UP000278627"/>
    </source>
</evidence>
<accession>A0A0N4TD98</accession>
<proteinExistence type="predicted"/>
<dbReference type="WBParaSite" id="BPAG_0000618601-mRNA-1">
    <property type="protein sequence ID" value="BPAG_0000618601-mRNA-1"/>
    <property type="gene ID" value="BPAG_0000618601"/>
</dbReference>
<organism evidence="3">
    <name type="scientific">Brugia pahangi</name>
    <name type="common">Filarial nematode worm</name>
    <dbReference type="NCBI Taxonomy" id="6280"/>
    <lineage>
        <taxon>Eukaryota</taxon>
        <taxon>Metazoa</taxon>
        <taxon>Ecdysozoa</taxon>
        <taxon>Nematoda</taxon>
        <taxon>Chromadorea</taxon>
        <taxon>Rhabditida</taxon>
        <taxon>Spirurina</taxon>
        <taxon>Spiruromorpha</taxon>
        <taxon>Filarioidea</taxon>
        <taxon>Onchocercidae</taxon>
        <taxon>Brugia</taxon>
    </lineage>
</organism>
<dbReference type="EMBL" id="UZAD01005230">
    <property type="protein sequence ID" value="VDN87334.1"/>
    <property type="molecule type" value="Genomic_DNA"/>
</dbReference>
<gene>
    <name evidence="1" type="ORF">BPAG_LOCUS6148</name>
</gene>
<name>A0A0N4TD98_BRUPA</name>
<keyword evidence="2" id="KW-1185">Reference proteome</keyword>
<reference evidence="3" key="1">
    <citation type="submission" date="2017-02" db="UniProtKB">
        <authorList>
            <consortium name="WormBaseParasite"/>
        </authorList>
    </citation>
    <scope>IDENTIFICATION</scope>
</reference>
<protein>
    <submittedName>
        <fullName evidence="3">AAA_6 domain-containing protein</fullName>
    </submittedName>
</protein>
<dbReference type="STRING" id="6280.A0A0N4TD98"/>
<dbReference type="Proteomes" id="UP000278627">
    <property type="component" value="Unassembled WGS sequence"/>
</dbReference>
<evidence type="ECO:0000313" key="1">
    <source>
        <dbReference type="EMBL" id="VDN87334.1"/>
    </source>
</evidence>
<reference evidence="1 2" key="2">
    <citation type="submission" date="2018-11" db="EMBL/GenBank/DDBJ databases">
        <authorList>
            <consortium name="Pathogen Informatics"/>
        </authorList>
    </citation>
    <scope>NUCLEOTIDE SEQUENCE [LARGE SCALE GENOMIC DNA]</scope>
</reference>
<dbReference type="AlphaFoldDB" id="A0A0N4TD98"/>
<dbReference type="InterPro" id="IPR027417">
    <property type="entry name" value="P-loop_NTPase"/>
</dbReference>
<dbReference type="Gene3D" id="3.40.50.300">
    <property type="entry name" value="P-loop containing nucleotide triphosphate hydrolases"/>
    <property type="match status" value="1"/>
</dbReference>